<dbReference type="EMBL" id="CP000474">
    <property type="protein sequence ID" value="ABM06748.1"/>
    <property type="molecule type" value="Genomic_DNA"/>
</dbReference>
<dbReference type="STRING" id="290340.AAur_1326"/>
<organism evidence="1 2">
    <name type="scientific">Paenarthrobacter aurescens (strain TC1)</name>
    <dbReference type="NCBI Taxonomy" id="290340"/>
    <lineage>
        <taxon>Bacteria</taxon>
        <taxon>Bacillati</taxon>
        <taxon>Actinomycetota</taxon>
        <taxon>Actinomycetes</taxon>
        <taxon>Micrococcales</taxon>
        <taxon>Micrococcaceae</taxon>
        <taxon>Paenarthrobacter</taxon>
    </lineage>
</organism>
<dbReference type="eggNOG" id="ENOG50344UR">
    <property type="taxonomic scope" value="Bacteria"/>
</dbReference>
<reference evidence="1 2" key="1">
    <citation type="journal article" date="2006" name="PLoS Genet.">
        <title>Secrets of soil survival revealed by the genome sequence of Arthrobacter aurescens TC1.</title>
        <authorList>
            <person name="Mongodin E.F."/>
            <person name="Shapir N."/>
            <person name="Daugherty S.C."/>
            <person name="DeBoy R.T."/>
            <person name="Emerson J.B."/>
            <person name="Shvartzbeyn A."/>
            <person name="Radune D."/>
            <person name="Vamathevan J."/>
            <person name="Riggs F."/>
            <person name="Grinberg V."/>
            <person name="Khouri H."/>
            <person name="Wackett L.P."/>
            <person name="Nelson K.E."/>
            <person name="Sadowsky M.J."/>
        </authorList>
    </citation>
    <scope>NUCLEOTIDE SEQUENCE [LARGE SCALE GENOMIC DNA]</scope>
    <source>
        <strain evidence="1 2">TC1</strain>
    </source>
</reference>
<evidence type="ECO:0000313" key="2">
    <source>
        <dbReference type="Proteomes" id="UP000000637"/>
    </source>
</evidence>
<name>A1R4E6_PAEAT</name>
<sequence length="180" mass="20157">MGMDCSQDVCELRPATPAEVDTSALLELCAPFGVTFDVVKERTLRNRSARFLKRWLKDTALDESLRLEGPEILFDSDLYPKVVAGAVNEDGAGIPRCPLIVSEYLDLSFKRLSASRQRSSRVVFDFNRVADKDKVTKGTEMYLARKSQGLEAVVQVFFDARTHDFVSIPYSSEDLGRRAA</sequence>
<dbReference type="KEGG" id="aau:AAur_1326"/>
<dbReference type="Proteomes" id="UP000000637">
    <property type="component" value="Chromosome"/>
</dbReference>
<evidence type="ECO:0000313" key="1">
    <source>
        <dbReference type="EMBL" id="ABM06748.1"/>
    </source>
</evidence>
<gene>
    <name evidence="1" type="ordered locus">AAur_1326</name>
</gene>
<protein>
    <submittedName>
        <fullName evidence="1">Uncharacterized protein</fullName>
    </submittedName>
</protein>
<dbReference type="AlphaFoldDB" id="A1R4E6"/>
<keyword evidence="2" id="KW-1185">Reference proteome</keyword>
<proteinExistence type="predicted"/>
<dbReference type="HOGENOM" id="CLU_1493262_0_0_11"/>
<accession>A1R4E6</accession>